<comment type="caution">
    <text evidence="2">The sequence shown here is derived from an EMBL/GenBank/DDBJ whole genome shotgun (WGS) entry which is preliminary data.</text>
</comment>
<accession>A0AAV7NPT7</accession>
<feature type="region of interest" description="Disordered" evidence="1">
    <location>
        <begin position="120"/>
        <end position="171"/>
    </location>
</feature>
<gene>
    <name evidence="2" type="ORF">NDU88_006283</name>
</gene>
<dbReference type="EMBL" id="JANPWB010000012">
    <property type="protein sequence ID" value="KAJ1118088.1"/>
    <property type="molecule type" value="Genomic_DNA"/>
</dbReference>
<name>A0AAV7NPT7_PLEWA</name>
<sequence>MAQGSKVVNALKVLLEEGMEDLLKAGVLEPMWVVLKKPKRASADGVAAAVMACASLLVVRGEEGFIRVRLVQVDDGSSWGESLCLEAQHKVAEIFARGCGNAQEHRGSGGLVKLKTAMERRSPVKVQAPSGHRTEERVVSRANDPTSREWPGDSADSGHRHSSEMPTISRSADFRNLGLAIHDETLDYDDDQEMEEGEIREDGKQTVDTGRQHKGCKNVNKERSFGVLQGSTS</sequence>
<feature type="compositionally biased region" description="Basic and acidic residues" evidence="1">
    <location>
        <begin position="146"/>
        <end position="163"/>
    </location>
</feature>
<proteinExistence type="predicted"/>
<reference evidence="2" key="1">
    <citation type="journal article" date="2022" name="bioRxiv">
        <title>Sequencing and chromosome-scale assembly of the giantPleurodeles waltlgenome.</title>
        <authorList>
            <person name="Brown T."/>
            <person name="Elewa A."/>
            <person name="Iarovenko S."/>
            <person name="Subramanian E."/>
            <person name="Araus A.J."/>
            <person name="Petzold A."/>
            <person name="Susuki M."/>
            <person name="Suzuki K.-i.T."/>
            <person name="Hayashi T."/>
            <person name="Toyoda A."/>
            <person name="Oliveira C."/>
            <person name="Osipova E."/>
            <person name="Leigh N.D."/>
            <person name="Simon A."/>
            <person name="Yun M.H."/>
        </authorList>
    </citation>
    <scope>NUCLEOTIDE SEQUENCE</scope>
    <source>
        <strain evidence="2">20211129_DDA</strain>
        <tissue evidence="2">Liver</tissue>
    </source>
</reference>
<dbReference type="Proteomes" id="UP001066276">
    <property type="component" value="Chromosome 8"/>
</dbReference>
<evidence type="ECO:0000256" key="1">
    <source>
        <dbReference type="SAM" id="MobiDB-lite"/>
    </source>
</evidence>
<protein>
    <submittedName>
        <fullName evidence="2">Uncharacterized protein</fullName>
    </submittedName>
</protein>
<evidence type="ECO:0000313" key="2">
    <source>
        <dbReference type="EMBL" id="KAJ1118088.1"/>
    </source>
</evidence>
<keyword evidence="3" id="KW-1185">Reference proteome</keyword>
<organism evidence="2 3">
    <name type="scientific">Pleurodeles waltl</name>
    <name type="common">Iberian ribbed newt</name>
    <dbReference type="NCBI Taxonomy" id="8319"/>
    <lineage>
        <taxon>Eukaryota</taxon>
        <taxon>Metazoa</taxon>
        <taxon>Chordata</taxon>
        <taxon>Craniata</taxon>
        <taxon>Vertebrata</taxon>
        <taxon>Euteleostomi</taxon>
        <taxon>Amphibia</taxon>
        <taxon>Batrachia</taxon>
        <taxon>Caudata</taxon>
        <taxon>Salamandroidea</taxon>
        <taxon>Salamandridae</taxon>
        <taxon>Pleurodelinae</taxon>
        <taxon>Pleurodeles</taxon>
    </lineage>
</organism>
<evidence type="ECO:0000313" key="3">
    <source>
        <dbReference type="Proteomes" id="UP001066276"/>
    </source>
</evidence>
<feature type="region of interest" description="Disordered" evidence="1">
    <location>
        <begin position="188"/>
        <end position="216"/>
    </location>
</feature>
<dbReference type="AlphaFoldDB" id="A0AAV7NPT7"/>
<feature type="compositionally biased region" description="Acidic residues" evidence="1">
    <location>
        <begin position="188"/>
        <end position="199"/>
    </location>
</feature>